<reference evidence="4" key="1">
    <citation type="submission" date="2018-02" db="EMBL/GenBank/DDBJ databases">
        <title>Genome sequence of Desulfocucumis palustris strain NAW-5.</title>
        <authorList>
            <person name="Watanabe M."/>
            <person name="Kojima H."/>
            <person name="Fukui M."/>
        </authorList>
    </citation>
    <scope>NUCLEOTIDE SEQUENCE [LARGE SCALE GENOMIC DNA]</scope>
    <source>
        <strain evidence="4">NAW-5</strain>
    </source>
</reference>
<dbReference type="InterPro" id="IPR019665">
    <property type="entry name" value="OxRdtase/DH_put_Rossmann_dom"/>
</dbReference>
<dbReference type="InterPro" id="IPR018931">
    <property type="entry name" value="DUF2520"/>
</dbReference>
<dbReference type="InterPro" id="IPR008927">
    <property type="entry name" value="6-PGluconate_DH-like_C_sf"/>
</dbReference>
<dbReference type="PANTHER" id="PTHR40459">
    <property type="entry name" value="CONSERVED HYPOTHETICAL ALANINE AND LEUCINE RICH PROTEIN"/>
    <property type="match status" value="1"/>
</dbReference>
<keyword evidence="4" id="KW-1185">Reference proteome</keyword>
<proteinExistence type="predicted"/>
<dbReference type="EMBL" id="BFAV01000018">
    <property type="protein sequence ID" value="GBF32053.1"/>
    <property type="molecule type" value="Genomic_DNA"/>
</dbReference>
<feature type="domain" description="DUF2520" evidence="2">
    <location>
        <begin position="138"/>
        <end position="266"/>
    </location>
</feature>
<dbReference type="Pfam" id="PF10728">
    <property type="entry name" value="DUF2520"/>
    <property type="match status" value="1"/>
</dbReference>
<dbReference type="Gene3D" id="3.40.50.720">
    <property type="entry name" value="NAD(P)-binding Rossmann-like Domain"/>
    <property type="match status" value="1"/>
</dbReference>
<dbReference type="InterPro" id="IPR037108">
    <property type="entry name" value="TM1727-like_C_sf"/>
</dbReference>
<organism evidence="3 4">
    <name type="scientific">Desulfocucumis palustris</name>
    <dbReference type="NCBI Taxonomy" id="1898651"/>
    <lineage>
        <taxon>Bacteria</taxon>
        <taxon>Bacillati</taxon>
        <taxon>Bacillota</taxon>
        <taxon>Clostridia</taxon>
        <taxon>Eubacteriales</taxon>
        <taxon>Desulfocucumaceae</taxon>
        <taxon>Desulfocucumis</taxon>
    </lineage>
</organism>
<dbReference type="Proteomes" id="UP000239549">
    <property type="component" value="Unassembled WGS sequence"/>
</dbReference>
<protein>
    <submittedName>
        <fullName evidence="3">Ketopantoate reductase PanG</fullName>
    </submittedName>
</protein>
<evidence type="ECO:0000313" key="3">
    <source>
        <dbReference type="EMBL" id="GBF32053.1"/>
    </source>
</evidence>
<dbReference type="OrthoDB" id="9810755at2"/>
<dbReference type="SUPFAM" id="SSF48179">
    <property type="entry name" value="6-phosphogluconate dehydrogenase C-terminal domain-like"/>
    <property type="match status" value="1"/>
</dbReference>
<dbReference type="Gene3D" id="1.10.1040.20">
    <property type="entry name" value="ProC-like, C-terminal domain"/>
    <property type="match status" value="1"/>
</dbReference>
<dbReference type="InterPro" id="IPR036291">
    <property type="entry name" value="NAD(P)-bd_dom_sf"/>
</dbReference>
<dbReference type="RefSeq" id="WP_104370635.1">
    <property type="nucleotide sequence ID" value="NZ_BFAV01000018.1"/>
</dbReference>
<comment type="caution">
    <text evidence="3">The sequence shown here is derived from an EMBL/GenBank/DDBJ whole genome shotgun (WGS) entry which is preliminary data.</text>
</comment>
<dbReference type="PANTHER" id="PTHR40459:SF1">
    <property type="entry name" value="CONSERVED HYPOTHETICAL ALANINE AND LEUCINE RICH PROTEIN"/>
    <property type="match status" value="1"/>
</dbReference>
<gene>
    <name evidence="3" type="ORF">DCCM_0244</name>
</gene>
<dbReference type="SUPFAM" id="SSF51735">
    <property type="entry name" value="NAD(P)-binding Rossmann-fold domains"/>
    <property type="match status" value="1"/>
</dbReference>
<feature type="domain" description="Putative oxidoreductase/dehydrogenase Rossmann-like" evidence="1">
    <location>
        <begin position="5"/>
        <end position="120"/>
    </location>
</feature>
<accession>A0A2L2X8Z0</accession>
<dbReference type="AlphaFoldDB" id="A0A2L2X8Z0"/>
<evidence type="ECO:0000259" key="1">
    <source>
        <dbReference type="Pfam" id="PF10727"/>
    </source>
</evidence>
<sequence>MTKPSIAIIGAGKVGCALGLLLHDRGYKIAAVASRRIESARELADRTGATARVRPEEAAGEADLVFITTPDREIPHISEIIAERGGFRAGQIVAHTSGAHPSDELIGVKEAGAFPVSIHPLQSFADVTTAMENLPGSYFALEGDSRAMPVAERIVADLEGRAFNINARDKALYHAAACIASNYLVSLMHFSTGLYNQFGLSREEAFEALFPLIQGTINNIAKVGPVQALTGPVSRGDVPTIAGHLPALAAVGREEEQLYRLLGRYTARVAREKGSIDDQQAYRINQTLKGDKIDGTGNYSLLQESQKGWKTHYHADRV</sequence>
<evidence type="ECO:0000259" key="2">
    <source>
        <dbReference type="Pfam" id="PF10728"/>
    </source>
</evidence>
<dbReference type="Pfam" id="PF10727">
    <property type="entry name" value="Rossmann-like"/>
    <property type="match status" value="1"/>
</dbReference>
<evidence type="ECO:0000313" key="4">
    <source>
        <dbReference type="Proteomes" id="UP000239549"/>
    </source>
</evidence>
<name>A0A2L2X8Z0_9FIRM</name>